<dbReference type="InterPro" id="IPR029055">
    <property type="entry name" value="Ntn_hydrolases_N"/>
</dbReference>
<evidence type="ECO:0000313" key="7">
    <source>
        <dbReference type="Proteomes" id="UP000001929"/>
    </source>
</evidence>
<dbReference type="EMBL" id="CP000230">
    <property type="protein sequence ID" value="ABC22080.1"/>
    <property type="molecule type" value="Genomic_DNA"/>
</dbReference>
<accession>Q2RUW5</accession>
<dbReference type="Gene3D" id="3.60.20.10">
    <property type="entry name" value="Glutamine Phosphoribosylpyrophosphate, subunit 1, domain 1"/>
    <property type="match status" value="1"/>
</dbReference>
<dbReference type="PhylomeDB" id="Q2RUW5"/>
<proteinExistence type="predicted"/>
<sequence length="642" mass="71955">MKQNGGLTDLTGSVAFGTTPLSPGVTDRLYYPSRRNKGAALSDDKACFLSVPRSGGKGPPPEYDGAGRVTLFSGYLFDRERLARKLGGDHSWPDVRLAAAWIAHHGLDRLADLAGDYALSHWDPGARRLFLAVAPMGSRLLYWHRVGTICHFATTVAGLHRIPDIPRVVDPLHLTARFSAMVGDPTRTVYKDIHQIVPGDMLVADVNANRYVPLWRPDAERRLRLANEREYLEAADELLERAVARRLQAAHAPAFLSSGGLDSAAMLTTASRLAGDRKVRSYTIVPSPGLCVTADRGWYGDERAKVADLAASHTNLDIRLCHSLVPSPLETNPAHLFMATGLPCMIANQIGWLDIAFQQMQQAGHDAVLSGQSGNFTFSYDGNLCFADLIREGRPLTALRLLAQVARYKQQGFAPMVRHRVVVPLLPDAFYYGQRRWRGRPHPLADRTLTRPGWREKVGLDDYLADHGEQPFQERDSRSRQQIIHFMLKRRAMTLPNAHALETVRGTHYRDVYADRDLLEFILAIPRDQFILDGRNRSLARRLLAMRGVPDSIVNERAIGQQRVDWNHRMTPQLEAYAADLDSFSQDGLIAEMLDLPKMRHMLATWPKTDHPHETMRLSHGFVFANAMQMGRFVRWANGGNQ</sequence>
<keyword evidence="7" id="KW-1185">Reference proteome</keyword>
<organism evidence="6 7">
    <name type="scientific">Rhodospirillum rubrum (strain ATCC 11170 / ATH 1.1.1 / DSM 467 / LMG 4362 / NCIMB 8255 / S1)</name>
    <dbReference type="NCBI Taxonomy" id="269796"/>
    <lineage>
        <taxon>Bacteria</taxon>
        <taxon>Pseudomonadati</taxon>
        <taxon>Pseudomonadota</taxon>
        <taxon>Alphaproteobacteria</taxon>
        <taxon>Rhodospirillales</taxon>
        <taxon>Rhodospirillaceae</taxon>
        <taxon>Rhodospirillum</taxon>
    </lineage>
</organism>
<dbReference type="EnsemblBacteria" id="ABC22080">
    <property type="protein sequence ID" value="ABC22080"/>
    <property type="gene ID" value="Rru_A1279"/>
</dbReference>
<dbReference type="STRING" id="269796.Rru_A1279"/>
<dbReference type="EC" id="6.3.5.4" evidence="2"/>
<dbReference type="InterPro" id="IPR001962">
    <property type="entry name" value="Asn_synthase"/>
</dbReference>
<evidence type="ECO:0000256" key="3">
    <source>
        <dbReference type="ARBA" id="ARBA00048741"/>
    </source>
</evidence>
<gene>
    <name evidence="6" type="ordered locus">Rru_A1279</name>
</gene>
<name>Q2RUW5_RHORT</name>
<dbReference type="PANTHER" id="PTHR43284">
    <property type="entry name" value="ASPARAGINE SYNTHETASE (GLUTAMINE-HYDROLYZING)"/>
    <property type="match status" value="1"/>
</dbReference>
<evidence type="ECO:0000256" key="2">
    <source>
        <dbReference type="ARBA" id="ARBA00012737"/>
    </source>
</evidence>
<dbReference type="GO" id="GO:0004066">
    <property type="term" value="F:asparagine synthase (glutamine-hydrolyzing) activity"/>
    <property type="evidence" value="ECO:0007669"/>
    <property type="project" value="UniProtKB-EC"/>
</dbReference>
<dbReference type="Pfam" id="PF00733">
    <property type="entry name" value="Asn_synthase"/>
    <property type="match status" value="1"/>
</dbReference>
<evidence type="ECO:0000256" key="1">
    <source>
        <dbReference type="ARBA" id="ARBA00005187"/>
    </source>
</evidence>
<evidence type="ECO:0000259" key="4">
    <source>
        <dbReference type="Pfam" id="PF00733"/>
    </source>
</evidence>
<reference evidence="6 7" key="1">
    <citation type="journal article" date="2011" name="Stand. Genomic Sci.">
        <title>Complete genome sequence of Rhodospirillum rubrum type strain (S1).</title>
        <authorList>
            <person name="Munk A.C."/>
            <person name="Copeland A."/>
            <person name="Lucas S."/>
            <person name="Lapidus A."/>
            <person name="Del Rio T.G."/>
            <person name="Barry K."/>
            <person name="Detter J.C."/>
            <person name="Hammon N."/>
            <person name="Israni S."/>
            <person name="Pitluck S."/>
            <person name="Brettin T."/>
            <person name="Bruce D."/>
            <person name="Han C."/>
            <person name="Tapia R."/>
            <person name="Gilna P."/>
            <person name="Schmutz J."/>
            <person name="Larimer F."/>
            <person name="Land M."/>
            <person name="Kyrpides N.C."/>
            <person name="Mavromatis K."/>
            <person name="Richardson P."/>
            <person name="Rohde M."/>
            <person name="Goker M."/>
            <person name="Klenk H.P."/>
            <person name="Zhang Y."/>
            <person name="Roberts G.P."/>
            <person name="Reslewic S."/>
            <person name="Schwartz D.C."/>
        </authorList>
    </citation>
    <scope>NUCLEOTIDE SEQUENCE [LARGE SCALE GENOMIC DNA]</scope>
    <source>
        <strain evidence="7">ATCC 11170 / ATH 1.1.1 / DSM 467 / LMG 4362 / NCIMB 8255 / S1</strain>
    </source>
</reference>
<dbReference type="Pfam" id="PF13537">
    <property type="entry name" value="GATase_7"/>
    <property type="match status" value="1"/>
</dbReference>
<dbReference type="SUPFAM" id="SSF52402">
    <property type="entry name" value="Adenine nucleotide alpha hydrolases-like"/>
    <property type="match status" value="1"/>
</dbReference>
<evidence type="ECO:0000313" key="6">
    <source>
        <dbReference type="EMBL" id="ABC22080.1"/>
    </source>
</evidence>
<dbReference type="Proteomes" id="UP000001929">
    <property type="component" value="Chromosome"/>
</dbReference>
<comment type="catalytic activity">
    <reaction evidence="3">
        <text>L-aspartate + L-glutamine + ATP + H2O = L-asparagine + L-glutamate + AMP + diphosphate + H(+)</text>
        <dbReference type="Rhea" id="RHEA:12228"/>
        <dbReference type="ChEBI" id="CHEBI:15377"/>
        <dbReference type="ChEBI" id="CHEBI:15378"/>
        <dbReference type="ChEBI" id="CHEBI:29985"/>
        <dbReference type="ChEBI" id="CHEBI:29991"/>
        <dbReference type="ChEBI" id="CHEBI:30616"/>
        <dbReference type="ChEBI" id="CHEBI:33019"/>
        <dbReference type="ChEBI" id="CHEBI:58048"/>
        <dbReference type="ChEBI" id="CHEBI:58359"/>
        <dbReference type="ChEBI" id="CHEBI:456215"/>
        <dbReference type="EC" id="6.3.5.4"/>
    </reaction>
</comment>
<dbReference type="eggNOG" id="COG0367">
    <property type="taxonomic scope" value="Bacteria"/>
</dbReference>
<comment type="pathway">
    <text evidence="1">Amino-acid biosynthesis; L-asparagine biosynthesis; L-asparagine from L-aspartate (L-Gln route): step 1/1.</text>
</comment>
<protein>
    <recommendedName>
        <fullName evidence="2">asparagine synthase (glutamine-hydrolyzing)</fullName>
        <ecNumber evidence="2">6.3.5.4</ecNumber>
    </recommendedName>
</protein>
<dbReference type="PANTHER" id="PTHR43284:SF1">
    <property type="entry name" value="ASPARAGINE SYNTHETASE"/>
    <property type="match status" value="1"/>
</dbReference>
<dbReference type="InterPro" id="IPR017932">
    <property type="entry name" value="GATase_2_dom"/>
</dbReference>
<feature type="domain" description="Asparagine synthetase" evidence="4">
    <location>
        <begin position="236"/>
        <end position="608"/>
    </location>
</feature>
<dbReference type="KEGG" id="rru:Rru_A1279"/>
<evidence type="ECO:0000259" key="5">
    <source>
        <dbReference type="Pfam" id="PF13537"/>
    </source>
</evidence>
<dbReference type="PATRIC" id="fig|269796.9.peg.1347"/>
<dbReference type="InterPro" id="IPR014729">
    <property type="entry name" value="Rossmann-like_a/b/a_fold"/>
</dbReference>
<dbReference type="Gene3D" id="3.40.50.620">
    <property type="entry name" value="HUPs"/>
    <property type="match status" value="1"/>
</dbReference>
<dbReference type="SUPFAM" id="SSF56235">
    <property type="entry name" value="N-terminal nucleophile aminohydrolases (Ntn hydrolases)"/>
    <property type="match status" value="1"/>
</dbReference>
<dbReference type="GO" id="GO:0006529">
    <property type="term" value="P:asparagine biosynthetic process"/>
    <property type="evidence" value="ECO:0007669"/>
    <property type="project" value="InterPro"/>
</dbReference>
<dbReference type="HOGENOM" id="CLU_014658_3_3_5"/>
<dbReference type="InterPro" id="IPR051786">
    <property type="entry name" value="ASN_synthetase/amidase"/>
</dbReference>
<feature type="domain" description="Glutamine amidotransferase type-2" evidence="5">
    <location>
        <begin position="68"/>
        <end position="159"/>
    </location>
</feature>
<dbReference type="AlphaFoldDB" id="Q2RUW5"/>